<dbReference type="InterPro" id="IPR016181">
    <property type="entry name" value="Acyl_CoA_acyltransferase"/>
</dbReference>
<dbReference type="eggNOG" id="COG0456">
    <property type="taxonomic scope" value="Bacteria"/>
</dbReference>
<dbReference type="EMBL" id="CM001023">
    <property type="protein sequence ID" value="EAZ80700.1"/>
    <property type="molecule type" value="Genomic_DNA"/>
</dbReference>
<dbReference type="RefSeq" id="WP_008199472.1">
    <property type="nucleotide sequence ID" value="NZ_CM001023.1"/>
</dbReference>
<dbReference type="Gene3D" id="3.40.630.30">
    <property type="match status" value="1"/>
</dbReference>
<dbReference type="SUPFAM" id="SSF55729">
    <property type="entry name" value="Acyl-CoA N-acyltransferases (Nat)"/>
    <property type="match status" value="1"/>
</dbReference>
<reference evidence="2 3" key="1">
    <citation type="journal article" date="2011" name="J. Bacteriol.">
        <title>Complete genome sequence of Algoriphagus sp. PR1, bacterial prey of a colony-forming choanoflagellate.</title>
        <authorList>
            <person name="Alegado R.A."/>
            <person name="Ferriera S."/>
            <person name="Nusbaum C."/>
            <person name="Young S.K."/>
            <person name="Zeng Q."/>
            <person name="Imamovic A."/>
            <person name="Fairclough S.R."/>
            <person name="King N."/>
        </authorList>
    </citation>
    <scope>NUCLEOTIDE SEQUENCE [LARGE SCALE GENOMIC DNA]</scope>
    <source>
        <strain evidence="2 3">PR1</strain>
    </source>
</reference>
<dbReference type="Proteomes" id="UP000003919">
    <property type="component" value="Chromosome"/>
</dbReference>
<accession>A3HZL4</accession>
<dbReference type="PROSITE" id="PS51186">
    <property type="entry name" value="GNAT"/>
    <property type="match status" value="1"/>
</dbReference>
<gene>
    <name evidence="2" type="ORF">ALPR1_07240</name>
</gene>
<dbReference type="AlphaFoldDB" id="A3HZL4"/>
<dbReference type="Pfam" id="PF00583">
    <property type="entry name" value="Acetyltransf_1"/>
    <property type="match status" value="1"/>
</dbReference>
<sequence length="150" mass="17705">MKEKPDRFIIKKASLEELYQIHLLIPEFEGEVKIDFYQDRLKDKLHLALVAEVNGELAGFKVGYESDNPEIFYSWMGGVIPKYRKTGVAKGLADYQEKWAQENGFHEVFFKTRNRFTAMVMFGLKRGFHIEEVIQKGDVRDYRILMHKRL</sequence>
<dbReference type="InterPro" id="IPR000182">
    <property type="entry name" value="GNAT_dom"/>
</dbReference>
<protein>
    <submittedName>
        <fullName evidence="2">Acetyltransferase, GNAT family</fullName>
    </submittedName>
</protein>
<name>A3HZL4_9BACT</name>
<dbReference type="HOGENOM" id="CLU_127573_0_0_10"/>
<organism evidence="2 3">
    <name type="scientific">Algoriphagus machipongonensis</name>
    <dbReference type="NCBI Taxonomy" id="388413"/>
    <lineage>
        <taxon>Bacteria</taxon>
        <taxon>Pseudomonadati</taxon>
        <taxon>Bacteroidota</taxon>
        <taxon>Cytophagia</taxon>
        <taxon>Cytophagales</taxon>
        <taxon>Cyclobacteriaceae</taxon>
        <taxon>Algoriphagus</taxon>
    </lineage>
</organism>
<dbReference type="CDD" id="cd04301">
    <property type="entry name" value="NAT_SF"/>
    <property type="match status" value="1"/>
</dbReference>
<dbReference type="EMBL" id="AAXU02000001">
    <property type="protein sequence ID" value="EAZ80700.1"/>
    <property type="molecule type" value="Genomic_DNA"/>
</dbReference>
<proteinExistence type="predicted"/>
<dbReference type="GO" id="GO:0016747">
    <property type="term" value="F:acyltransferase activity, transferring groups other than amino-acyl groups"/>
    <property type="evidence" value="ECO:0007669"/>
    <property type="project" value="InterPro"/>
</dbReference>
<evidence type="ECO:0000259" key="1">
    <source>
        <dbReference type="PROSITE" id="PS51186"/>
    </source>
</evidence>
<feature type="domain" description="N-acetyltransferase" evidence="1">
    <location>
        <begin position="8"/>
        <end position="150"/>
    </location>
</feature>
<dbReference type="STRING" id="388413.ALPR1_07240"/>
<comment type="caution">
    <text evidence="2">The sequence shown here is derived from an EMBL/GenBank/DDBJ whole genome shotgun (WGS) entry which is preliminary data.</text>
</comment>
<evidence type="ECO:0000313" key="2">
    <source>
        <dbReference type="EMBL" id="EAZ80700.1"/>
    </source>
</evidence>
<evidence type="ECO:0000313" key="3">
    <source>
        <dbReference type="Proteomes" id="UP000003919"/>
    </source>
</evidence>
<keyword evidence="3" id="KW-1185">Reference proteome</keyword>